<dbReference type="GO" id="GO:0005576">
    <property type="term" value="C:extracellular region"/>
    <property type="evidence" value="ECO:0007669"/>
    <property type="project" value="TreeGrafter"/>
</dbReference>
<evidence type="ECO:0000256" key="2">
    <source>
        <dbReference type="SAM" id="SignalP"/>
    </source>
</evidence>
<dbReference type="PANTHER" id="PTHR28154:SF1">
    <property type="entry name" value="CELL WALL SYNTHESIS PROTEIN KNH1-RELATED"/>
    <property type="match status" value="1"/>
</dbReference>
<proteinExistence type="predicted"/>
<name>A0A8E2JBN2_9PEZI</name>
<reference evidence="5 6" key="1">
    <citation type="journal article" date="2016" name="Nat. Commun.">
        <title>Ectomycorrhizal ecology is imprinted in the genome of the dominant symbiotic fungus Cenococcum geophilum.</title>
        <authorList>
            <consortium name="DOE Joint Genome Institute"/>
            <person name="Peter M."/>
            <person name="Kohler A."/>
            <person name="Ohm R.A."/>
            <person name="Kuo A."/>
            <person name="Krutzmann J."/>
            <person name="Morin E."/>
            <person name="Arend M."/>
            <person name="Barry K.W."/>
            <person name="Binder M."/>
            <person name="Choi C."/>
            <person name="Clum A."/>
            <person name="Copeland A."/>
            <person name="Grisel N."/>
            <person name="Haridas S."/>
            <person name="Kipfer T."/>
            <person name="LaButti K."/>
            <person name="Lindquist E."/>
            <person name="Lipzen A."/>
            <person name="Maire R."/>
            <person name="Meier B."/>
            <person name="Mihaltcheva S."/>
            <person name="Molinier V."/>
            <person name="Murat C."/>
            <person name="Poggeler S."/>
            <person name="Quandt C.A."/>
            <person name="Sperisen C."/>
            <person name="Tritt A."/>
            <person name="Tisserant E."/>
            <person name="Crous P.W."/>
            <person name="Henrissat B."/>
            <person name="Nehls U."/>
            <person name="Egli S."/>
            <person name="Spatafora J.W."/>
            <person name="Grigoriev I.V."/>
            <person name="Martin F.M."/>
        </authorList>
    </citation>
    <scope>NUCLEOTIDE SEQUENCE [LARGE SCALE GENOMIC DNA]</scope>
    <source>
        <strain evidence="5 6">CBS 459.81</strain>
    </source>
</reference>
<dbReference type="GO" id="GO:0031505">
    <property type="term" value="P:fungal-type cell wall organization"/>
    <property type="evidence" value="ECO:0007669"/>
    <property type="project" value="TreeGrafter"/>
</dbReference>
<gene>
    <name evidence="5" type="ORF">K432DRAFT_408445</name>
</gene>
<dbReference type="Pfam" id="PF10342">
    <property type="entry name" value="Kre9_KNH"/>
    <property type="match status" value="1"/>
</dbReference>
<dbReference type="GO" id="GO:0006078">
    <property type="term" value="P:(1-&gt;6)-beta-D-glucan biosynthetic process"/>
    <property type="evidence" value="ECO:0007669"/>
    <property type="project" value="InterPro"/>
</dbReference>
<dbReference type="Pfam" id="PF05390">
    <property type="entry name" value="Kre9_KNH1_C"/>
    <property type="match status" value="1"/>
</dbReference>
<evidence type="ECO:0000256" key="1">
    <source>
        <dbReference type="ARBA" id="ARBA00022729"/>
    </source>
</evidence>
<protein>
    <submittedName>
        <fullName evidence="5">Uncharacterized protein</fullName>
    </submittedName>
</protein>
<dbReference type="GO" id="GO:0042546">
    <property type="term" value="P:cell wall biogenesis"/>
    <property type="evidence" value="ECO:0007669"/>
    <property type="project" value="InterPro"/>
</dbReference>
<accession>A0A8E2JBN2</accession>
<dbReference type="InterPro" id="IPR018466">
    <property type="entry name" value="Kre9/Knh1-like_N"/>
</dbReference>
<dbReference type="PANTHER" id="PTHR28154">
    <property type="entry name" value="CELL WALL SYNTHESIS PROTEIN KNH1-RELATED"/>
    <property type="match status" value="1"/>
</dbReference>
<dbReference type="InterPro" id="IPR045328">
    <property type="entry name" value="Kre9/Knh1"/>
</dbReference>
<dbReference type="EMBL" id="KV745242">
    <property type="protein sequence ID" value="OCK76099.1"/>
    <property type="molecule type" value="Genomic_DNA"/>
</dbReference>
<dbReference type="InterPro" id="IPR008659">
    <property type="entry name" value="Kre9/Knh1_C"/>
</dbReference>
<organism evidence="5 6">
    <name type="scientific">Lepidopterella palustris CBS 459.81</name>
    <dbReference type="NCBI Taxonomy" id="1314670"/>
    <lineage>
        <taxon>Eukaryota</taxon>
        <taxon>Fungi</taxon>
        <taxon>Dikarya</taxon>
        <taxon>Ascomycota</taxon>
        <taxon>Pezizomycotina</taxon>
        <taxon>Dothideomycetes</taxon>
        <taxon>Pleosporomycetidae</taxon>
        <taxon>Mytilinidiales</taxon>
        <taxon>Argynnaceae</taxon>
        <taxon>Lepidopterella</taxon>
    </lineage>
</organism>
<dbReference type="Proteomes" id="UP000250266">
    <property type="component" value="Unassembled WGS sequence"/>
</dbReference>
<evidence type="ECO:0000259" key="4">
    <source>
        <dbReference type="Pfam" id="PF10342"/>
    </source>
</evidence>
<keyword evidence="1 2" id="KW-0732">Signal</keyword>
<sequence>MHLKLLALLAAITPIAFADVEFTSPKAGATLTGGGSITVEWKDSNNAPLLTDLTSYSLFLCAGGNDDTTFIQLTAITTSGMFAAGNQAMGTIGVGVGASTPTNAYFLKMISVATTGGTITNYSPRFSLTGMTGTFPPNVIAGANAITGTDGPPTVNQIAANNPGAAGTVAASEYFVPYTMQTGLTKYAPMQPVPPTKITKQNPTPQYPTSAVQFASTFLPIPKQVTTMTQSQTFSVSSMENTEPAAAMPSDDMAKFLARWKD</sequence>
<dbReference type="OrthoDB" id="2432613at2759"/>
<keyword evidence="6" id="KW-1185">Reference proteome</keyword>
<evidence type="ECO:0000313" key="5">
    <source>
        <dbReference type="EMBL" id="OCK76099.1"/>
    </source>
</evidence>
<feature type="signal peptide" evidence="2">
    <location>
        <begin position="1"/>
        <end position="18"/>
    </location>
</feature>
<feature type="domain" description="Yeast cell wall synthesis Kre9/Knh1 C-terminal" evidence="3">
    <location>
        <begin position="172"/>
        <end position="252"/>
    </location>
</feature>
<evidence type="ECO:0000313" key="6">
    <source>
        <dbReference type="Proteomes" id="UP000250266"/>
    </source>
</evidence>
<feature type="domain" description="Yeast cell wall synthesis Kre9/Knh1-like N-terminal" evidence="4">
    <location>
        <begin position="24"/>
        <end position="128"/>
    </location>
</feature>
<feature type="chain" id="PRO_5034390298" evidence="2">
    <location>
        <begin position="19"/>
        <end position="262"/>
    </location>
</feature>
<dbReference type="AlphaFoldDB" id="A0A8E2JBN2"/>
<evidence type="ECO:0000259" key="3">
    <source>
        <dbReference type="Pfam" id="PF05390"/>
    </source>
</evidence>